<dbReference type="InterPro" id="IPR042563">
    <property type="entry name" value="Ribosomal_protein_eS8_euk"/>
</dbReference>
<dbReference type="Gene3D" id="1.10.168.20">
    <property type="entry name" value="Ribosomal protein S8e, subdomain"/>
    <property type="match status" value="1"/>
</dbReference>
<organism evidence="2 3">
    <name type="scientific">Cnephaeus nilssonii</name>
    <name type="common">Northern bat</name>
    <name type="synonym">Eptesicus nilssonii</name>
    <dbReference type="NCBI Taxonomy" id="3371016"/>
    <lineage>
        <taxon>Eukaryota</taxon>
        <taxon>Metazoa</taxon>
        <taxon>Chordata</taxon>
        <taxon>Craniata</taxon>
        <taxon>Vertebrata</taxon>
        <taxon>Euteleostomi</taxon>
        <taxon>Mammalia</taxon>
        <taxon>Eutheria</taxon>
        <taxon>Laurasiatheria</taxon>
        <taxon>Chiroptera</taxon>
        <taxon>Yangochiroptera</taxon>
        <taxon>Vespertilionidae</taxon>
        <taxon>Cnephaeus</taxon>
    </lineage>
</organism>
<dbReference type="AlphaFoldDB" id="A0AA40I5P1"/>
<dbReference type="EMBL" id="JAULJE010000005">
    <property type="protein sequence ID" value="KAK1343518.1"/>
    <property type="molecule type" value="Genomic_DNA"/>
</dbReference>
<keyword evidence="3" id="KW-1185">Reference proteome</keyword>
<evidence type="ECO:0000313" key="3">
    <source>
        <dbReference type="Proteomes" id="UP001177744"/>
    </source>
</evidence>
<protein>
    <submittedName>
        <fullName evidence="2">Uncharacterized protein</fullName>
    </submittedName>
</protein>
<evidence type="ECO:0000313" key="2">
    <source>
        <dbReference type="EMBL" id="KAK1343518.1"/>
    </source>
</evidence>
<evidence type="ECO:0000256" key="1">
    <source>
        <dbReference type="SAM" id="MobiDB-lite"/>
    </source>
</evidence>
<dbReference type="Proteomes" id="UP001177744">
    <property type="component" value="Unassembled WGS sequence"/>
</dbReference>
<accession>A0AA40I5P1</accession>
<feature type="compositionally biased region" description="Polar residues" evidence="1">
    <location>
        <begin position="13"/>
        <end position="22"/>
    </location>
</feature>
<proteinExistence type="predicted"/>
<comment type="caution">
    <text evidence="2">The sequence shown here is derived from an EMBL/GenBank/DDBJ whole genome shotgun (WGS) entry which is preliminary data.</text>
</comment>
<sequence length="121" mass="13582">MALFPAGTEQWVSLGTTGTSATRPGARESPTTRSENMSWDVLLPTLRLDPATYIQSECRRQQEVPRLEAGLKNCIVLVDSTAYQQWYESHYALPLGQKKGAKLTPEEEEILNKKTIKENSE</sequence>
<feature type="region of interest" description="Disordered" evidence="1">
    <location>
        <begin position="13"/>
        <end position="35"/>
    </location>
</feature>
<name>A0AA40I5P1_CNENI</name>
<gene>
    <name evidence="2" type="ORF">QTO34_016298</name>
</gene>
<reference evidence="2" key="1">
    <citation type="submission" date="2023-06" db="EMBL/GenBank/DDBJ databases">
        <title>Reference genome for the Northern bat (Eptesicus nilssonii), a most northern bat species.</title>
        <authorList>
            <person name="Laine V.N."/>
            <person name="Pulliainen A.T."/>
            <person name="Lilley T.M."/>
        </authorList>
    </citation>
    <scope>NUCLEOTIDE SEQUENCE</scope>
    <source>
        <strain evidence="2">BLF_Eptnil</strain>
        <tissue evidence="2">Kidney</tissue>
    </source>
</reference>